<accession>A0ACC2NVC9</accession>
<protein>
    <submittedName>
        <fullName evidence="1">Uncharacterized protein</fullName>
    </submittedName>
</protein>
<evidence type="ECO:0000313" key="2">
    <source>
        <dbReference type="Proteomes" id="UP001239111"/>
    </source>
</evidence>
<dbReference type="EMBL" id="CM056742">
    <property type="protein sequence ID" value="KAJ8674823.1"/>
    <property type="molecule type" value="Genomic_DNA"/>
</dbReference>
<sequence length="725" mass="82065">MDFLQRFANSRIVINLTILFKRFDKNSMELNHCILKMYHRIAVECKMPAMMYQASIFRVFQRIFMSDDRAHKELVVFARFIFRGFVETAIKNPKAYMELLFWKSTKQAVEMTDGYDTEHVTNKKASRNAWTEVEEDELRTLFMEHQTTKPSEDLVDFIARNLINQDRTKRGIVKKMKELGLVVNSKGVRDEVRKRLPKEWSEDEVAQLTELWEQVKEDDEVADPLGIIYDGLRIKRPKPKIKEKLLELNLVDDVKQLRKKRVKKSNGPKSSWEARSASEDEDENGSHSESDGDAASGSGVASSSRREKKKKDKSKRPKKKTKQPEIVYTDAQLTGLLKDVIAKELRSALEWLKESLEDWLEDRDEESGESQALVPLDAASSEALDAPSFQRLLRAFGIHSPDLEEAYWRIPASLLPTTVTRRCTLIAAALRGEFVQEAEPAKEDDKDDSESESDDEFFKKLKSYTRNYDKYSSSDEGDADPGPSVSQNPSHKSTSKSAQKSSVSDRNSVSSGSEKENQESGEKNSQNGNSQRSRNRDELSKHSDADDSSMVSSQGARKKSQTSRTTKDSDSSDSEDGKTSQNRPNNTSDQDSSGEDLNKSKKGKNSDSDSDSDSDSSSNSEETRTQNQRQSQTLTESQPNEGSAKSRRIRKVLNSDSEEESEKLPPSPIQSSAESKRNISQDSDGDTPVQKRRRVLDSDEEEDAPPESEKPTDRKQARVLSDDDD</sequence>
<name>A0ACC2NVC9_9HYME</name>
<gene>
    <name evidence="1" type="ORF">QAD02_010609</name>
</gene>
<proteinExistence type="predicted"/>
<comment type="caution">
    <text evidence="1">The sequence shown here is derived from an EMBL/GenBank/DDBJ whole genome shotgun (WGS) entry which is preliminary data.</text>
</comment>
<organism evidence="1 2">
    <name type="scientific">Eretmocerus hayati</name>
    <dbReference type="NCBI Taxonomy" id="131215"/>
    <lineage>
        <taxon>Eukaryota</taxon>
        <taxon>Metazoa</taxon>
        <taxon>Ecdysozoa</taxon>
        <taxon>Arthropoda</taxon>
        <taxon>Hexapoda</taxon>
        <taxon>Insecta</taxon>
        <taxon>Pterygota</taxon>
        <taxon>Neoptera</taxon>
        <taxon>Endopterygota</taxon>
        <taxon>Hymenoptera</taxon>
        <taxon>Apocrita</taxon>
        <taxon>Proctotrupomorpha</taxon>
        <taxon>Chalcidoidea</taxon>
        <taxon>Aphelinidae</taxon>
        <taxon>Aphelininae</taxon>
        <taxon>Eretmocerus</taxon>
    </lineage>
</organism>
<dbReference type="Proteomes" id="UP001239111">
    <property type="component" value="Chromosome 2"/>
</dbReference>
<keyword evidence="2" id="KW-1185">Reference proteome</keyword>
<reference evidence="1" key="1">
    <citation type="submission" date="2023-04" db="EMBL/GenBank/DDBJ databases">
        <title>A chromosome-level genome assembly of the parasitoid wasp Eretmocerus hayati.</title>
        <authorList>
            <person name="Zhong Y."/>
            <person name="Liu S."/>
            <person name="Liu Y."/>
        </authorList>
    </citation>
    <scope>NUCLEOTIDE SEQUENCE</scope>
    <source>
        <strain evidence="1">ZJU_SS_LIU_2023</strain>
    </source>
</reference>
<evidence type="ECO:0000313" key="1">
    <source>
        <dbReference type="EMBL" id="KAJ8674823.1"/>
    </source>
</evidence>